<proteinExistence type="predicted"/>
<accession>G8U1E8</accession>
<gene>
    <name evidence="1" type="ordered locus">Sulac_1978</name>
</gene>
<keyword evidence="2" id="KW-1185">Reference proteome</keyword>
<evidence type="ECO:0008006" key="3">
    <source>
        <dbReference type="Google" id="ProtNLM"/>
    </source>
</evidence>
<dbReference type="HOGENOM" id="CLU_2686447_0_0_9"/>
<reference evidence="1 2" key="2">
    <citation type="journal article" date="2012" name="Stand. Genomic Sci.">
        <title>Complete genome sequence of the moderately thermophilic mineral-sulfide-oxidizing firmicute Sulfobacillus acidophilus type strain (NAL(T)).</title>
        <authorList>
            <person name="Anderson I."/>
            <person name="Chertkov O."/>
            <person name="Chen A."/>
            <person name="Saunders E."/>
            <person name="Lapidus A."/>
            <person name="Nolan M."/>
            <person name="Lucas S."/>
            <person name="Hammon N."/>
            <person name="Deshpande S."/>
            <person name="Cheng J.F."/>
            <person name="Han C."/>
            <person name="Tapia R."/>
            <person name="Goodwin L.A."/>
            <person name="Pitluck S."/>
            <person name="Liolios K."/>
            <person name="Pagani I."/>
            <person name="Ivanova N."/>
            <person name="Mikhailova N."/>
            <person name="Pati A."/>
            <person name="Palaniappan K."/>
            <person name="Land M."/>
            <person name="Pan C."/>
            <person name="Rohde M."/>
            <person name="Pukall R."/>
            <person name="Goker M."/>
            <person name="Detter J.C."/>
            <person name="Woyke T."/>
            <person name="Bristow J."/>
            <person name="Eisen J.A."/>
            <person name="Markowitz V."/>
            <person name="Hugenholtz P."/>
            <person name="Kyrpides N.C."/>
            <person name="Klenk H.P."/>
            <person name="Mavromatis K."/>
        </authorList>
    </citation>
    <scope>NUCLEOTIDE SEQUENCE [LARGE SCALE GENOMIC DNA]</scope>
    <source>
        <strain evidence="2">ATCC 700253 / DSM 10332 / NAL</strain>
    </source>
</reference>
<reference evidence="2" key="1">
    <citation type="submission" date="2011-12" db="EMBL/GenBank/DDBJ databases">
        <title>The complete genome of chromosome of Sulfobacillus acidophilus DSM 10332.</title>
        <authorList>
            <person name="Lucas S."/>
            <person name="Han J."/>
            <person name="Lapidus A."/>
            <person name="Bruce D."/>
            <person name="Goodwin L."/>
            <person name="Pitluck S."/>
            <person name="Peters L."/>
            <person name="Kyrpides N."/>
            <person name="Mavromatis K."/>
            <person name="Ivanova N."/>
            <person name="Mikhailova N."/>
            <person name="Chertkov O."/>
            <person name="Saunders E."/>
            <person name="Detter J.C."/>
            <person name="Tapia R."/>
            <person name="Han C."/>
            <person name="Land M."/>
            <person name="Hauser L."/>
            <person name="Markowitz V."/>
            <person name="Cheng J.-F."/>
            <person name="Hugenholtz P."/>
            <person name="Woyke T."/>
            <person name="Wu D."/>
            <person name="Pukall R."/>
            <person name="Gehrich-Schroeter G."/>
            <person name="Schneider S."/>
            <person name="Klenk H.-P."/>
            <person name="Eisen J.A."/>
        </authorList>
    </citation>
    <scope>NUCLEOTIDE SEQUENCE [LARGE SCALE GENOMIC DNA]</scope>
    <source>
        <strain evidence="2">ATCC 700253 / DSM 10332 / NAL</strain>
    </source>
</reference>
<evidence type="ECO:0000313" key="2">
    <source>
        <dbReference type="Proteomes" id="UP000005439"/>
    </source>
</evidence>
<name>G8U1E8_SULAD</name>
<dbReference type="EMBL" id="CP003179">
    <property type="protein sequence ID" value="AEW05468.1"/>
    <property type="molecule type" value="Genomic_DNA"/>
</dbReference>
<protein>
    <recommendedName>
        <fullName evidence="3">Thioredoxin-like fold domain-containing protein</fullName>
    </recommendedName>
</protein>
<organism evidence="1 2">
    <name type="scientific">Sulfobacillus acidophilus (strain ATCC 700253 / DSM 10332 / NAL)</name>
    <dbReference type="NCBI Taxonomy" id="679936"/>
    <lineage>
        <taxon>Bacteria</taxon>
        <taxon>Bacillati</taxon>
        <taxon>Bacillota</taxon>
        <taxon>Clostridia</taxon>
        <taxon>Eubacteriales</taxon>
        <taxon>Clostridiales Family XVII. Incertae Sedis</taxon>
        <taxon>Sulfobacillus</taxon>
    </lineage>
</organism>
<evidence type="ECO:0000313" key="1">
    <source>
        <dbReference type="EMBL" id="AEW05468.1"/>
    </source>
</evidence>
<dbReference type="Proteomes" id="UP000005439">
    <property type="component" value="Chromosome"/>
</dbReference>
<sequence length="74" mass="8266">MVHLVTDVSRLTPRIRCDIIPVEQFTEKSQAAGIRKTPTLFDPTTGQALVANVPMRHLVGWLYQTAWTAAMSDI</sequence>
<dbReference type="AlphaFoldDB" id="G8U1E8"/>
<dbReference type="KEGG" id="sap:Sulac_1978"/>
<dbReference type="PATRIC" id="fig|679936.5.peg.2041"/>
<dbReference type="STRING" id="679936.Sulac_1978"/>